<protein>
    <submittedName>
        <fullName evidence="2">Uncharacterized protein</fullName>
    </submittedName>
</protein>
<organism evidence="2 3">
    <name type="scientific">Streptacidiphilus alkalitolerans</name>
    <dbReference type="NCBI Taxonomy" id="3342712"/>
    <lineage>
        <taxon>Bacteria</taxon>
        <taxon>Bacillati</taxon>
        <taxon>Actinomycetota</taxon>
        <taxon>Actinomycetes</taxon>
        <taxon>Kitasatosporales</taxon>
        <taxon>Streptomycetaceae</taxon>
        <taxon>Streptacidiphilus</taxon>
    </lineage>
</organism>
<reference evidence="2 3" key="1">
    <citation type="submission" date="2024-09" db="EMBL/GenBank/DDBJ databases">
        <authorList>
            <person name="Lee S.D."/>
        </authorList>
    </citation>
    <scope>NUCLEOTIDE SEQUENCE [LARGE SCALE GENOMIC DNA]</scope>
    <source>
        <strain evidence="2 3">N1-3</strain>
    </source>
</reference>
<evidence type="ECO:0000313" key="2">
    <source>
        <dbReference type="EMBL" id="MFC1431401.1"/>
    </source>
</evidence>
<sequence length="191" mass="20970">MKNRRKHAALAAAVTLSALAGTTAAAPARTHATGPHAVGTVRTTQYGVPRTLKRGGTITLSIWYRQNSRYTMEVYGYDLGLWNFAAPGFGQLKGITTTFLDPVTGKWEKPRYADPNGSIVFEVPLNRPGFMLKPNALGHVLMRITFGKTAHLGTWHQDAYPASYSLVNSKNADDPDYLDIPSKNFTFTLVK</sequence>
<evidence type="ECO:0000313" key="3">
    <source>
        <dbReference type="Proteomes" id="UP001592530"/>
    </source>
</evidence>
<name>A0ABV6WZI2_9ACTN</name>
<gene>
    <name evidence="2" type="ORF">ACEZDB_12175</name>
</gene>
<dbReference type="Proteomes" id="UP001592530">
    <property type="component" value="Unassembled WGS sequence"/>
</dbReference>
<keyword evidence="1" id="KW-0732">Signal</keyword>
<proteinExistence type="predicted"/>
<dbReference type="EMBL" id="JBHEZY010000004">
    <property type="protein sequence ID" value="MFC1431401.1"/>
    <property type="molecule type" value="Genomic_DNA"/>
</dbReference>
<comment type="caution">
    <text evidence="2">The sequence shown here is derived from an EMBL/GenBank/DDBJ whole genome shotgun (WGS) entry which is preliminary data.</text>
</comment>
<feature type="signal peptide" evidence="1">
    <location>
        <begin position="1"/>
        <end position="20"/>
    </location>
</feature>
<dbReference type="RefSeq" id="WP_380551912.1">
    <property type="nucleotide sequence ID" value="NZ_JBHEZY010000004.1"/>
</dbReference>
<feature type="chain" id="PRO_5046005327" evidence="1">
    <location>
        <begin position="21"/>
        <end position="191"/>
    </location>
</feature>
<evidence type="ECO:0000256" key="1">
    <source>
        <dbReference type="SAM" id="SignalP"/>
    </source>
</evidence>
<accession>A0ABV6WZI2</accession>